<keyword evidence="6" id="KW-1185">Reference proteome</keyword>
<accession>A0ABD0QF95</accession>
<dbReference type="InterPro" id="IPR041588">
    <property type="entry name" value="Integrase_H2C2"/>
</dbReference>
<organism evidence="5 6">
    <name type="scientific">Cirrhinus mrigala</name>
    <name type="common">Mrigala</name>
    <dbReference type="NCBI Taxonomy" id="683832"/>
    <lineage>
        <taxon>Eukaryota</taxon>
        <taxon>Metazoa</taxon>
        <taxon>Chordata</taxon>
        <taxon>Craniata</taxon>
        <taxon>Vertebrata</taxon>
        <taxon>Euteleostomi</taxon>
        <taxon>Actinopterygii</taxon>
        <taxon>Neopterygii</taxon>
        <taxon>Teleostei</taxon>
        <taxon>Ostariophysi</taxon>
        <taxon>Cypriniformes</taxon>
        <taxon>Cyprinidae</taxon>
        <taxon>Labeoninae</taxon>
        <taxon>Labeonini</taxon>
        <taxon>Cirrhinus</taxon>
    </lineage>
</organism>
<comment type="caution">
    <text evidence="5">The sequence shown here is derived from an EMBL/GenBank/DDBJ whole genome shotgun (WGS) entry which is preliminary data.</text>
</comment>
<dbReference type="Gene3D" id="1.10.340.70">
    <property type="match status" value="1"/>
</dbReference>
<feature type="domain" description="Integrase catalytic" evidence="4">
    <location>
        <begin position="348"/>
        <end position="447"/>
    </location>
</feature>
<evidence type="ECO:0000259" key="4">
    <source>
        <dbReference type="PROSITE" id="PS50994"/>
    </source>
</evidence>
<evidence type="ECO:0000256" key="2">
    <source>
        <dbReference type="SAM" id="MobiDB-lite"/>
    </source>
</evidence>
<feature type="non-terminal residue" evidence="5">
    <location>
        <position position="1"/>
    </location>
</feature>
<name>A0ABD0QF95_CIRMR</name>
<proteinExistence type="predicted"/>
<dbReference type="Gene3D" id="1.10.4020.10">
    <property type="entry name" value="DNA breaking-rejoining enzymes"/>
    <property type="match status" value="1"/>
</dbReference>
<dbReference type="SUPFAM" id="SSF53098">
    <property type="entry name" value="Ribonuclease H-like"/>
    <property type="match status" value="1"/>
</dbReference>
<feature type="domain" description="SCAN box" evidence="3">
    <location>
        <begin position="153"/>
        <end position="228"/>
    </location>
</feature>
<sequence length="447" mass="48992">TPLICLATTAEIGALISPDMEDLLQGLTEVSIRQQQIVEHLATRQGRTEEELAAIRSTTAPRVPLSNHRAQAIGLLPKMTAGDDIEAFLRVFETTATHEGWEQDEWARALAPLLTGEAQRAYFSLPPAAAKDYSEVKREILARLDLSPICAAQKFNEWEYKARVPARAQAAELTRLAHYWLLEGDPTAAQVAEWVAVDRLLRALPLSHLQAVGMKNPSTTLELVEAIELADAVHHREAGERAPPFPWRVVQEQRTLEGTPRPVSRLMAPSPQDESMPTAEPPKRLAGLAHSYPMVGHLGAANTIQRICDRFHWPGLEADVKGFCQACPTCQITAPRTPPPSPLIPLPIIEVPFKRIGMDLVGPLPKSAQGHEHILVIVDYATQYPEAVPLRKATAKAIAQELFLLASRVGIPTEILTDQGTPFIVTVLIVVSMIADNKQKSKKGAGQ</sequence>
<dbReference type="EMBL" id="JAMKFB020000009">
    <property type="protein sequence ID" value="KAL0184869.1"/>
    <property type="molecule type" value="Genomic_DNA"/>
</dbReference>
<dbReference type="PANTHER" id="PTHR37984">
    <property type="entry name" value="PROTEIN CBG26694"/>
    <property type="match status" value="1"/>
</dbReference>
<evidence type="ECO:0000256" key="1">
    <source>
        <dbReference type="ARBA" id="ARBA00039658"/>
    </source>
</evidence>
<dbReference type="PROSITE" id="PS50804">
    <property type="entry name" value="SCAN_BOX"/>
    <property type="match status" value="1"/>
</dbReference>
<dbReference type="InterPro" id="IPR003309">
    <property type="entry name" value="SCAN_dom"/>
</dbReference>
<gene>
    <name evidence="5" type="ORF">M9458_020565</name>
</gene>
<dbReference type="AlphaFoldDB" id="A0ABD0QF95"/>
<evidence type="ECO:0000313" key="5">
    <source>
        <dbReference type="EMBL" id="KAL0184869.1"/>
    </source>
</evidence>
<dbReference type="InterPro" id="IPR036397">
    <property type="entry name" value="RNaseH_sf"/>
</dbReference>
<feature type="region of interest" description="Disordered" evidence="2">
    <location>
        <begin position="256"/>
        <end position="281"/>
    </location>
</feature>
<dbReference type="SUPFAM" id="SSF47353">
    <property type="entry name" value="Retrovirus capsid dimerization domain-like"/>
    <property type="match status" value="1"/>
</dbReference>
<dbReference type="Pfam" id="PF17921">
    <property type="entry name" value="Integrase_H2C2"/>
    <property type="match status" value="1"/>
</dbReference>
<reference evidence="5 6" key="1">
    <citation type="submission" date="2024-05" db="EMBL/GenBank/DDBJ databases">
        <title>Genome sequencing and assembly of Indian major carp, Cirrhinus mrigala (Hamilton, 1822).</title>
        <authorList>
            <person name="Mohindra V."/>
            <person name="Chowdhury L.M."/>
            <person name="Lal K."/>
            <person name="Jena J.K."/>
        </authorList>
    </citation>
    <scope>NUCLEOTIDE SEQUENCE [LARGE SCALE GENOMIC DNA]</scope>
    <source>
        <strain evidence="5">CM1030</strain>
        <tissue evidence="5">Blood</tissue>
    </source>
</reference>
<evidence type="ECO:0000259" key="3">
    <source>
        <dbReference type="PROSITE" id="PS50804"/>
    </source>
</evidence>
<evidence type="ECO:0000313" key="6">
    <source>
        <dbReference type="Proteomes" id="UP001529510"/>
    </source>
</evidence>
<dbReference type="Gene3D" id="3.30.420.10">
    <property type="entry name" value="Ribonuclease H-like superfamily/Ribonuclease H"/>
    <property type="match status" value="1"/>
</dbReference>
<dbReference type="InterPro" id="IPR012337">
    <property type="entry name" value="RNaseH-like_sf"/>
</dbReference>
<dbReference type="Proteomes" id="UP001529510">
    <property type="component" value="Unassembled WGS sequence"/>
</dbReference>
<dbReference type="InterPro" id="IPR001584">
    <property type="entry name" value="Integrase_cat-core"/>
</dbReference>
<dbReference type="PANTHER" id="PTHR37984:SF15">
    <property type="entry name" value="INTEGRASE CATALYTIC DOMAIN-CONTAINING PROTEIN"/>
    <property type="match status" value="1"/>
</dbReference>
<dbReference type="InterPro" id="IPR050951">
    <property type="entry name" value="Retrovirus_Pol_polyprotein"/>
</dbReference>
<protein>
    <recommendedName>
        <fullName evidence="1">Gypsy retrotransposon integrase-like protein 1</fullName>
    </recommendedName>
</protein>
<dbReference type="PROSITE" id="PS50994">
    <property type="entry name" value="INTEGRASE"/>
    <property type="match status" value="1"/>
</dbReference>
<dbReference type="InterPro" id="IPR038269">
    <property type="entry name" value="SCAN_sf"/>
</dbReference>